<keyword evidence="6" id="KW-0675">Receptor</keyword>
<feature type="compositionally biased region" description="Low complexity" evidence="7">
    <location>
        <begin position="1"/>
        <end position="12"/>
    </location>
</feature>
<feature type="transmembrane region" description="Helical" evidence="6">
    <location>
        <begin position="306"/>
        <end position="327"/>
    </location>
</feature>
<evidence type="ECO:0000256" key="2">
    <source>
        <dbReference type="ARBA" id="ARBA00022475"/>
    </source>
</evidence>
<keyword evidence="2 6" id="KW-1003">Cell membrane</keyword>
<evidence type="ECO:0000256" key="4">
    <source>
        <dbReference type="ARBA" id="ARBA00022989"/>
    </source>
</evidence>
<dbReference type="GO" id="GO:0005886">
    <property type="term" value="C:plasma membrane"/>
    <property type="evidence" value="ECO:0007669"/>
    <property type="project" value="UniProtKB-SubCell"/>
</dbReference>
<dbReference type="AlphaFoldDB" id="A0A6J1TH28"/>
<feature type="transmembrane region" description="Helical" evidence="6">
    <location>
        <begin position="334"/>
        <end position="358"/>
    </location>
</feature>
<keyword evidence="8" id="KW-1185">Reference proteome</keyword>
<evidence type="ECO:0000313" key="9">
    <source>
        <dbReference type="RefSeq" id="XP_026292573.1"/>
    </source>
</evidence>
<feature type="transmembrane region" description="Helical" evidence="6">
    <location>
        <begin position="235"/>
        <end position="263"/>
    </location>
</feature>
<dbReference type="GeneID" id="113216948"/>
<organism evidence="8 9">
    <name type="scientific">Frankliniella occidentalis</name>
    <name type="common">Western flower thrips</name>
    <name type="synonym">Euthrips occidentalis</name>
    <dbReference type="NCBI Taxonomy" id="133901"/>
    <lineage>
        <taxon>Eukaryota</taxon>
        <taxon>Metazoa</taxon>
        <taxon>Ecdysozoa</taxon>
        <taxon>Arthropoda</taxon>
        <taxon>Hexapoda</taxon>
        <taxon>Insecta</taxon>
        <taxon>Pterygota</taxon>
        <taxon>Neoptera</taxon>
        <taxon>Paraneoptera</taxon>
        <taxon>Thysanoptera</taxon>
        <taxon>Terebrantia</taxon>
        <taxon>Thripoidea</taxon>
        <taxon>Thripidae</taxon>
        <taxon>Frankliniella</taxon>
    </lineage>
</organism>
<dbReference type="Pfam" id="PF08395">
    <property type="entry name" value="7tm_7"/>
    <property type="match status" value="1"/>
</dbReference>
<dbReference type="Proteomes" id="UP000504606">
    <property type="component" value="Unplaced"/>
</dbReference>
<dbReference type="InterPro" id="IPR013604">
    <property type="entry name" value="7TM_chemorcpt"/>
</dbReference>
<dbReference type="KEGG" id="foc:113216948"/>
<evidence type="ECO:0000256" key="5">
    <source>
        <dbReference type="ARBA" id="ARBA00023136"/>
    </source>
</evidence>
<feature type="transmembrane region" description="Helical" evidence="6">
    <location>
        <begin position="203"/>
        <end position="223"/>
    </location>
</feature>
<evidence type="ECO:0000256" key="7">
    <source>
        <dbReference type="SAM" id="MobiDB-lite"/>
    </source>
</evidence>
<feature type="region of interest" description="Disordered" evidence="7">
    <location>
        <begin position="1"/>
        <end position="24"/>
    </location>
</feature>
<keyword evidence="4 6" id="KW-1133">Transmembrane helix</keyword>
<dbReference type="GO" id="GO:0007165">
    <property type="term" value="P:signal transduction"/>
    <property type="evidence" value="ECO:0007669"/>
    <property type="project" value="UniProtKB-KW"/>
</dbReference>
<keyword evidence="3 6" id="KW-0812">Transmembrane</keyword>
<evidence type="ECO:0000256" key="6">
    <source>
        <dbReference type="RuleBase" id="RU363108"/>
    </source>
</evidence>
<gene>
    <name evidence="9" type="primary">LOC113216948</name>
</gene>
<feature type="transmembrane region" description="Helical" evidence="6">
    <location>
        <begin position="413"/>
        <end position="432"/>
    </location>
</feature>
<evidence type="ECO:0000313" key="8">
    <source>
        <dbReference type="Proteomes" id="UP000504606"/>
    </source>
</evidence>
<evidence type="ECO:0000256" key="1">
    <source>
        <dbReference type="ARBA" id="ARBA00004651"/>
    </source>
</evidence>
<protein>
    <recommendedName>
        <fullName evidence="6">Gustatory receptor</fullName>
    </recommendedName>
</protein>
<comment type="function">
    <text evidence="6">Gustatory receptor which mediates acceptance or avoidance behavior, depending on its substrates.</text>
</comment>
<sequence length="453" mass="50172">MSTRALPRGALPPRRPQPAPTPSWTAIKPDKNAVLLRNVQRQLAATEGWPLLQGGVPLPVPRGASAAPTLFDDLLPLLWTLRFVLILPVTVSRDTRTVRFRWLSWTTLVTAVLWMLTSAITCAVVRVRLAPVLSTGKHFHVWDVVPQYSTAIGMSYIFFLPVACWATADRCVALVELWLRVEALATAVTGPLQLPGLRTRARVYSFGSLVLPVLMQSLAMFVLPHERLWMLPAMLHSIAFLMVGTSFWLCCCIALGAFGSLIAARMPADLQRMGPQGLRAHRQIWLALAQLLNQLGVAWGRLQTLLLAILFLAITSISFVITAYVLHGIWDKRLVWLGTAVFFVVISIFNICNGAQIATDGVRLAAIRQLLALSVTHKDEPTCHEIICFLDDIRLERHHLTVCKLGGLSRASLLSFFSLACTYVVVLSQFTLSSETSRTKFDKLPADLVIENT</sequence>
<reference evidence="9" key="1">
    <citation type="submission" date="2025-08" db="UniProtKB">
        <authorList>
            <consortium name="RefSeq"/>
        </authorList>
    </citation>
    <scope>IDENTIFICATION</scope>
    <source>
        <tissue evidence="9">Whole organism</tissue>
    </source>
</reference>
<comment type="subcellular location">
    <subcellularLocation>
        <location evidence="1 6">Cell membrane</location>
        <topology evidence="1 6">Multi-pass membrane protein</topology>
    </subcellularLocation>
</comment>
<name>A0A6J1TH28_FRAOC</name>
<dbReference type="OrthoDB" id="8224521at2759"/>
<keyword evidence="6" id="KW-0807">Transducer</keyword>
<evidence type="ECO:0000256" key="3">
    <source>
        <dbReference type="ARBA" id="ARBA00022692"/>
    </source>
</evidence>
<keyword evidence="5 6" id="KW-0472">Membrane</keyword>
<proteinExistence type="inferred from homology"/>
<accession>A0A6J1TH28</accession>
<feature type="transmembrane region" description="Helical" evidence="6">
    <location>
        <begin position="103"/>
        <end position="127"/>
    </location>
</feature>
<dbReference type="RefSeq" id="XP_026292573.1">
    <property type="nucleotide sequence ID" value="XM_026436788.2"/>
</dbReference>
<comment type="similarity">
    <text evidence="6">Belongs to the insect chemoreceptor superfamily. Gustatory receptor (GR) family.</text>
</comment>
<feature type="transmembrane region" description="Helical" evidence="6">
    <location>
        <begin position="147"/>
        <end position="168"/>
    </location>
</feature>
<dbReference type="GO" id="GO:0050909">
    <property type="term" value="P:sensory perception of taste"/>
    <property type="evidence" value="ECO:0007669"/>
    <property type="project" value="InterPro"/>
</dbReference>